<evidence type="ECO:0000256" key="1">
    <source>
        <dbReference type="SAM" id="MobiDB-lite"/>
    </source>
</evidence>
<dbReference type="OrthoDB" id="327073at2759"/>
<sequence>MLNKVRLFSGNFSFHQRQNTTVQDKINPRLLTIADKNQLMQVIEIYAYEILSKPETYPQGFESLQYLLQKKYLKDQSSLQGAIEHLLGLSFDVQKLKDQLLLNKLGVVQLISGLKQRADLYSMDDIVQLDYSLGSIYGEDRPDVFKEMILSKLQSAQQKQDLNHTLKRVKGVCHLIGTSPKLEKLQEHAQKIHRELNSFLDQDNFQNLPHSDYMLLSAYLYENQLLQLDDKVLQNYYLLKNKVIIEKDFTSLGSFVLGLNSFQIAPNQKEIETLTSMIETVFNKAKCRLAGNIRNLIISQLQDAAQNENESLKTIQECIRSHLESGASTDKKQTTEKKEGKEVEEAVQE</sequence>
<gene>
    <name evidence="2" type="ORF">FGO68_gene12160</name>
</gene>
<comment type="caution">
    <text evidence="2">The sequence shown here is derived from an EMBL/GenBank/DDBJ whole genome shotgun (WGS) entry which is preliminary data.</text>
</comment>
<accession>A0A8J8ND78</accession>
<proteinExistence type="predicted"/>
<feature type="region of interest" description="Disordered" evidence="1">
    <location>
        <begin position="325"/>
        <end position="349"/>
    </location>
</feature>
<dbReference type="EMBL" id="RRYP01021383">
    <property type="protein sequence ID" value="TNV72673.1"/>
    <property type="molecule type" value="Genomic_DNA"/>
</dbReference>
<keyword evidence="3" id="KW-1185">Reference proteome</keyword>
<dbReference type="Proteomes" id="UP000785679">
    <property type="component" value="Unassembled WGS sequence"/>
</dbReference>
<dbReference type="AlphaFoldDB" id="A0A8J8ND78"/>
<name>A0A8J8ND78_HALGN</name>
<evidence type="ECO:0000313" key="3">
    <source>
        <dbReference type="Proteomes" id="UP000785679"/>
    </source>
</evidence>
<protein>
    <submittedName>
        <fullName evidence="2">Uncharacterized protein</fullName>
    </submittedName>
</protein>
<evidence type="ECO:0000313" key="2">
    <source>
        <dbReference type="EMBL" id="TNV72673.1"/>
    </source>
</evidence>
<organism evidence="2 3">
    <name type="scientific">Halteria grandinella</name>
    <dbReference type="NCBI Taxonomy" id="5974"/>
    <lineage>
        <taxon>Eukaryota</taxon>
        <taxon>Sar</taxon>
        <taxon>Alveolata</taxon>
        <taxon>Ciliophora</taxon>
        <taxon>Intramacronucleata</taxon>
        <taxon>Spirotrichea</taxon>
        <taxon>Stichotrichia</taxon>
        <taxon>Sporadotrichida</taxon>
        <taxon>Halteriidae</taxon>
        <taxon>Halteria</taxon>
    </lineage>
</organism>
<reference evidence="2" key="1">
    <citation type="submission" date="2019-06" db="EMBL/GenBank/DDBJ databases">
        <authorList>
            <person name="Zheng W."/>
        </authorList>
    </citation>
    <scope>NUCLEOTIDE SEQUENCE</scope>
    <source>
        <strain evidence="2">QDHG01</strain>
    </source>
</reference>